<comment type="subcellular location">
    <subcellularLocation>
        <location evidence="1">Cell envelope</location>
    </subcellularLocation>
</comment>
<evidence type="ECO:0000256" key="2">
    <source>
        <dbReference type="ARBA" id="ARBA00022748"/>
    </source>
</evidence>
<dbReference type="RefSeq" id="WP_074237960.1">
    <property type="nucleotide sequence ID" value="NZ_FSRA01000001.1"/>
</dbReference>
<keyword evidence="4" id="KW-0676">Redox-active center</keyword>
<dbReference type="GO" id="GO:0030313">
    <property type="term" value="C:cell envelope"/>
    <property type="evidence" value="ECO:0007669"/>
    <property type="project" value="UniProtKB-SubCell"/>
</dbReference>
<name>A0A1N6DHK8_9BACT</name>
<evidence type="ECO:0000256" key="5">
    <source>
        <dbReference type="SAM" id="SignalP"/>
    </source>
</evidence>
<evidence type="ECO:0000256" key="1">
    <source>
        <dbReference type="ARBA" id="ARBA00004196"/>
    </source>
</evidence>
<evidence type="ECO:0000313" key="8">
    <source>
        <dbReference type="Proteomes" id="UP000185003"/>
    </source>
</evidence>
<dbReference type="GO" id="GO:0016491">
    <property type="term" value="F:oxidoreductase activity"/>
    <property type="evidence" value="ECO:0007669"/>
    <property type="project" value="InterPro"/>
</dbReference>
<dbReference type="Gene3D" id="3.40.30.10">
    <property type="entry name" value="Glutaredoxin"/>
    <property type="match status" value="1"/>
</dbReference>
<proteinExistence type="predicted"/>
<dbReference type="PANTHER" id="PTHR42852:SF6">
    <property type="entry name" value="THIOL:DISULFIDE INTERCHANGE PROTEIN DSBE"/>
    <property type="match status" value="1"/>
</dbReference>
<dbReference type="STRING" id="536979.SAMN04488055_0748"/>
<dbReference type="AlphaFoldDB" id="A0A1N6DHK8"/>
<dbReference type="PANTHER" id="PTHR42852">
    <property type="entry name" value="THIOL:DISULFIDE INTERCHANGE PROTEIN DSBE"/>
    <property type="match status" value="1"/>
</dbReference>
<dbReference type="CDD" id="cd02966">
    <property type="entry name" value="TlpA_like_family"/>
    <property type="match status" value="1"/>
</dbReference>
<dbReference type="InterPro" id="IPR013766">
    <property type="entry name" value="Thioredoxin_domain"/>
</dbReference>
<keyword evidence="5" id="KW-0732">Signal</keyword>
<dbReference type="PROSITE" id="PS51352">
    <property type="entry name" value="THIOREDOXIN_2"/>
    <property type="match status" value="1"/>
</dbReference>
<dbReference type="EMBL" id="FSRA01000001">
    <property type="protein sequence ID" value="SIN70164.1"/>
    <property type="molecule type" value="Genomic_DNA"/>
</dbReference>
<feature type="signal peptide" evidence="5">
    <location>
        <begin position="1"/>
        <end position="18"/>
    </location>
</feature>
<dbReference type="OrthoDB" id="9794348at2"/>
<organism evidence="7 8">
    <name type="scientific">Chitinophaga niabensis</name>
    <dbReference type="NCBI Taxonomy" id="536979"/>
    <lineage>
        <taxon>Bacteria</taxon>
        <taxon>Pseudomonadati</taxon>
        <taxon>Bacteroidota</taxon>
        <taxon>Chitinophagia</taxon>
        <taxon>Chitinophagales</taxon>
        <taxon>Chitinophagaceae</taxon>
        <taxon>Chitinophaga</taxon>
    </lineage>
</organism>
<evidence type="ECO:0000313" key="7">
    <source>
        <dbReference type="EMBL" id="SIN70164.1"/>
    </source>
</evidence>
<feature type="domain" description="Thioredoxin" evidence="6">
    <location>
        <begin position="256"/>
        <end position="400"/>
    </location>
</feature>
<sequence length="412" mass="47051">MKKLVVVAALMSPMALMAQTQKTALPKQITVKGSVKFATPEERFRKIWLSRDNGTGKAVVVDSAVLGADLTYSFRIKQDHPGVYKLNIMQWDHISFWSDADVTVDSRGYDTAKMKMKIPHFYLVKGSSDNNFINQVELNNTNGYLRMVDELNEEYYAKKYKDEKGDSAWISYLKTRKRYNPMREDAKMREELLMEIYKDRPVLIYALRGMAGTEDGEKYAAVLTKLDNLIAKYPWLTEAKEMKTTILRNKAQAMKLKAGQPVPAISYPDDLGKLQGLEQYKGKYVLVDFWASWCGPCRQAIPRVKELYTQYKEKGLEVVSISIDTDKKAWRKAMEEEKMSWMQLLSDDKDKTMEVFQFSGIPTMYMIDPQGNIITKFTGFSPEAQKEAEGILAKGTSAKPAAERKAIPMTSM</sequence>
<reference evidence="7 8" key="1">
    <citation type="submission" date="2016-11" db="EMBL/GenBank/DDBJ databases">
        <authorList>
            <person name="Jaros S."/>
            <person name="Januszkiewicz K."/>
            <person name="Wedrychowicz H."/>
        </authorList>
    </citation>
    <scope>NUCLEOTIDE SEQUENCE [LARGE SCALE GENOMIC DNA]</scope>
    <source>
        <strain evidence="7 8">DSM 24787</strain>
    </source>
</reference>
<keyword evidence="8" id="KW-1185">Reference proteome</keyword>
<evidence type="ECO:0000259" key="6">
    <source>
        <dbReference type="PROSITE" id="PS51352"/>
    </source>
</evidence>
<dbReference type="GO" id="GO:0017004">
    <property type="term" value="P:cytochrome complex assembly"/>
    <property type="evidence" value="ECO:0007669"/>
    <property type="project" value="UniProtKB-KW"/>
</dbReference>
<accession>A0A1N6DHK8</accession>
<dbReference type="InterPro" id="IPR036249">
    <property type="entry name" value="Thioredoxin-like_sf"/>
</dbReference>
<protein>
    <submittedName>
        <fullName evidence="7">Peroxiredoxin</fullName>
    </submittedName>
</protein>
<feature type="chain" id="PRO_5012342291" evidence="5">
    <location>
        <begin position="19"/>
        <end position="412"/>
    </location>
</feature>
<evidence type="ECO:0000256" key="3">
    <source>
        <dbReference type="ARBA" id="ARBA00023157"/>
    </source>
</evidence>
<dbReference type="SUPFAM" id="SSF52833">
    <property type="entry name" value="Thioredoxin-like"/>
    <property type="match status" value="1"/>
</dbReference>
<keyword evidence="2" id="KW-0201">Cytochrome c-type biogenesis</keyword>
<dbReference type="InterPro" id="IPR050553">
    <property type="entry name" value="Thioredoxin_ResA/DsbE_sf"/>
</dbReference>
<dbReference type="InterPro" id="IPR013740">
    <property type="entry name" value="Redoxin"/>
</dbReference>
<dbReference type="Proteomes" id="UP000185003">
    <property type="component" value="Unassembled WGS sequence"/>
</dbReference>
<gene>
    <name evidence="7" type="ORF">SAMN04488055_0748</name>
</gene>
<dbReference type="Pfam" id="PF08534">
    <property type="entry name" value="Redoxin"/>
    <property type="match status" value="1"/>
</dbReference>
<keyword evidence="3" id="KW-1015">Disulfide bond</keyword>
<evidence type="ECO:0000256" key="4">
    <source>
        <dbReference type="ARBA" id="ARBA00023284"/>
    </source>
</evidence>